<dbReference type="Ensembl" id="ENSNLET00000053502.1">
    <property type="protein sequence ID" value="ENSNLEP00000026630.1"/>
    <property type="gene ID" value="ENSNLEG00000029876.1"/>
</dbReference>
<dbReference type="FunFam" id="3.30.160.60:FF:000098">
    <property type="entry name" value="Zinc finger protein 614"/>
    <property type="match status" value="1"/>
</dbReference>
<keyword evidence="7" id="KW-0805">Transcription regulation</keyword>
<keyword evidence="6" id="KW-0862">Zinc</keyword>
<organism evidence="14 15">
    <name type="scientific">Nomascus leucogenys</name>
    <name type="common">Northern white-cheeked gibbon</name>
    <name type="synonym">Hylobates leucogenys</name>
    <dbReference type="NCBI Taxonomy" id="61853"/>
    <lineage>
        <taxon>Eukaryota</taxon>
        <taxon>Metazoa</taxon>
        <taxon>Chordata</taxon>
        <taxon>Craniata</taxon>
        <taxon>Vertebrata</taxon>
        <taxon>Euteleostomi</taxon>
        <taxon>Mammalia</taxon>
        <taxon>Eutheria</taxon>
        <taxon>Euarchontoglires</taxon>
        <taxon>Primates</taxon>
        <taxon>Haplorrhini</taxon>
        <taxon>Catarrhini</taxon>
        <taxon>Hylobatidae</taxon>
        <taxon>Nomascus</taxon>
    </lineage>
</organism>
<comment type="subcellular location">
    <subcellularLocation>
        <location evidence="1">Nucleus</location>
    </subcellularLocation>
</comment>
<evidence type="ECO:0000256" key="5">
    <source>
        <dbReference type="ARBA" id="ARBA00022771"/>
    </source>
</evidence>
<evidence type="ECO:0000256" key="7">
    <source>
        <dbReference type="ARBA" id="ARBA00023015"/>
    </source>
</evidence>
<dbReference type="GO" id="GO:0008270">
    <property type="term" value="F:zinc ion binding"/>
    <property type="evidence" value="ECO:0007669"/>
    <property type="project" value="UniProtKB-KW"/>
</dbReference>
<keyword evidence="4" id="KW-0677">Repeat</keyword>
<evidence type="ECO:0000259" key="13">
    <source>
        <dbReference type="PROSITE" id="PS50805"/>
    </source>
</evidence>
<dbReference type="PROSITE" id="PS00028">
    <property type="entry name" value="ZINC_FINGER_C2H2_1"/>
    <property type="match status" value="3"/>
</dbReference>
<dbReference type="InterPro" id="IPR001909">
    <property type="entry name" value="KRAB"/>
</dbReference>
<evidence type="ECO:0000313" key="15">
    <source>
        <dbReference type="Proteomes" id="UP000001073"/>
    </source>
</evidence>
<reference evidence="14 15" key="1">
    <citation type="submission" date="2012-10" db="EMBL/GenBank/DDBJ databases">
        <authorList>
            <consortium name="Gibbon Genome Sequencing Consortium"/>
        </authorList>
    </citation>
    <scope>NUCLEOTIDE SEQUENCE [LARGE SCALE GENOMIC DNA]</scope>
</reference>
<feature type="domain" description="C2H2-type" evidence="12">
    <location>
        <begin position="280"/>
        <end position="307"/>
    </location>
</feature>
<evidence type="ECO:0000256" key="6">
    <source>
        <dbReference type="ARBA" id="ARBA00022833"/>
    </source>
</evidence>
<proteinExistence type="inferred from homology"/>
<evidence type="ECO:0000256" key="11">
    <source>
        <dbReference type="PROSITE-ProRule" id="PRU00042"/>
    </source>
</evidence>
<dbReference type="EMBL" id="ADFV01008995">
    <property type="status" value="NOT_ANNOTATED_CDS"/>
    <property type="molecule type" value="Genomic_DNA"/>
</dbReference>
<sequence>MAAAELRALAQVTMTTEEHINLTKGCMTFEDIAIYFSQEEWGLPDEARRLLYLEVMLENFALDFVQKYRVWWSLQQTSCNVPLVKGASPGCGHGKEDEETPSEQNVSVGVSQFKAGSSTLKTQPWEIYVPFLKDILPLPNLPGQETYLVGARANQYQHQKHHSAKKSLKRDMDRASYVKHCLFHVSGKPSVGKDLPKPNTITKCGEDTHSQKSHYKSGQCGKASRHKHSCSLSKTAFCGKYSLRVHTGERPLECNECGKFFSQTSHLNDHQRIHTKKRPYECSKCGKLLRQNSRLVDHQKIHTGARPYEGSQCGKSFSKKRVHTGERPYKCGECGNSCSQKCGQCGKSFSQQRVHTGERIHIGARPYECDRHGKSFSQKSGLIQHQVVHTGERPYECNQCGNSFSQCSSLIHHQKCHNTWRPHECSKCGRVFTFKIYHHLAPESPHFRRTLDLERMCCLCSIVAVESL</sequence>
<keyword evidence="15" id="KW-1185">Reference proteome</keyword>
<dbReference type="PANTHER" id="PTHR24390">
    <property type="entry name" value="ZINC FINGER PROTEIN"/>
    <property type="match status" value="1"/>
</dbReference>
<dbReference type="AlphaFoldDB" id="A0A2I3G3C1"/>
<evidence type="ECO:0000256" key="10">
    <source>
        <dbReference type="ARBA" id="ARBA00023242"/>
    </source>
</evidence>
<keyword evidence="3" id="KW-0479">Metal-binding</keyword>
<dbReference type="FunFam" id="3.30.160.60:FF:000382">
    <property type="entry name" value="zinc finger protein 35 isoform X4"/>
    <property type="match status" value="1"/>
</dbReference>
<dbReference type="Gene3D" id="6.10.140.140">
    <property type="match status" value="1"/>
</dbReference>
<dbReference type="SUPFAM" id="SSF57667">
    <property type="entry name" value="beta-beta-alpha zinc fingers"/>
    <property type="match status" value="5"/>
</dbReference>
<evidence type="ECO:0000256" key="1">
    <source>
        <dbReference type="ARBA" id="ARBA00004123"/>
    </source>
</evidence>
<dbReference type="GeneTree" id="ENSGT00940000162907"/>
<feature type="domain" description="KRAB" evidence="13">
    <location>
        <begin position="27"/>
        <end position="102"/>
    </location>
</feature>
<dbReference type="OMA" id="ECCECAE"/>
<dbReference type="SUPFAM" id="SSF109640">
    <property type="entry name" value="KRAB domain (Kruppel-associated box)"/>
    <property type="match status" value="1"/>
</dbReference>
<dbReference type="STRING" id="61853.ENSNLEP00000026630"/>
<dbReference type="FunFam" id="3.30.160.60:FF:000200">
    <property type="entry name" value="zinc finger protein 510 isoform X2"/>
    <property type="match status" value="1"/>
</dbReference>
<reference evidence="14" key="3">
    <citation type="submission" date="2025-09" db="UniProtKB">
        <authorList>
            <consortium name="Ensembl"/>
        </authorList>
    </citation>
    <scope>IDENTIFICATION</scope>
</reference>
<dbReference type="SMART" id="SM00355">
    <property type="entry name" value="ZnF_C2H2"/>
    <property type="match status" value="4"/>
</dbReference>
<evidence type="ECO:0008006" key="16">
    <source>
        <dbReference type="Google" id="ProtNLM"/>
    </source>
</evidence>
<dbReference type="InParanoid" id="A0A2I3G3C1"/>
<dbReference type="GO" id="GO:0006357">
    <property type="term" value="P:regulation of transcription by RNA polymerase II"/>
    <property type="evidence" value="ECO:0007669"/>
    <property type="project" value="TreeGrafter"/>
</dbReference>
<name>A0A2I3G3C1_NOMLE</name>
<evidence type="ECO:0000256" key="3">
    <source>
        <dbReference type="ARBA" id="ARBA00022723"/>
    </source>
</evidence>
<dbReference type="GO" id="GO:0005634">
    <property type="term" value="C:nucleus"/>
    <property type="evidence" value="ECO:0007669"/>
    <property type="project" value="UniProtKB-SubCell"/>
</dbReference>
<keyword evidence="5 11" id="KW-0863">Zinc-finger</keyword>
<feature type="domain" description="C2H2-type" evidence="12">
    <location>
        <begin position="252"/>
        <end position="279"/>
    </location>
</feature>
<dbReference type="Proteomes" id="UP000001073">
    <property type="component" value="Chromosome X"/>
</dbReference>
<dbReference type="GO" id="GO:0000978">
    <property type="term" value="F:RNA polymerase II cis-regulatory region sequence-specific DNA binding"/>
    <property type="evidence" value="ECO:0007669"/>
    <property type="project" value="TreeGrafter"/>
</dbReference>
<dbReference type="InterPro" id="IPR036051">
    <property type="entry name" value="KRAB_dom_sf"/>
</dbReference>
<evidence type="ECO:0000256" key="9">
    <source>
        <dbReference type="ARBA" id="ARBA00023163"/>
    </source>
</evidence>
<dbReference type="Gene3D" id="3.30.160.60">
    <property type="entry name" value="Classic Zinc Finger"/>
    <property type="match status" value="6"/>
</dbReference>
<evidence type="ECO:0000256" key="2">
    <source>
        <dbReference type="ARBA" id="ARBA00006991"/>
    </source>
</evidence>
<dbReference type="InterPro" id="IPR013087">
    <property type="entry name" value="Znf_C2H2_type"/>
</dbReference>
<dbReference type="PROSITE" id="PS50805">
    <property type="entry name" value="KRAB"/>
    <property type="match status" value="1"/>
</dbReference>
<keyword evidence="9" id="KW-0804">Transcription</keyword>
<reference evidence="14" key="2">
    <citation type="submission" date="2025-08" db="UniProtKB">
        <authorList>
            <consortium name="Ensembl"/>
        </authorList>
    </citation>
    <scope>IDENTIFICATION</scope>
</reference>
<dbReference type="SMART" id="SM00349">
    <property type="entry name" value="KRAB"/>
    <property type="match status" value="1"/>
</dbReference>
<protein>
    <recommendedName>
        <fullName evidence="16">Zinc finger protein interacting with K protein 1</fullName>
    </recommendedName>
</protein>
<dbReference type="FunFam" id="3.30.160.60:FF:001498">
    <property type="entry name" value="Zinc finger protein 404"/>
    <property type="match status" value="1"/>
</dbReference>
<dbReference type="PANTHER" id="PTHR24390:SF233">
    <property type="entry name" value="C2H2-TYPE DOMAIN-CONTAINING PROTEIN"/>
    <property type="match status" value="1"/>
</dbReference>
<evidence type="ECO:0000313" key="14">
    <source>
        <dbReference type="Ensembl" id="ENSNLEP00000026630.1"/>
    </source>
</evidence>
<dbReference type="Pfam" id="PF00096">
    <property type="entry name" value="zf-C2H2"/>
    <property type="match status" value="2"/>
</dbReference>
<dbReference type="PROSITE" id="PS50157">
    <property type="entry name" value="ZINC_FINGER_C2H2_2"/>
    <property type="match status" value="4"/>
</dbReference>
<comment type="similarity">
    <text evidence="2">Belongs to the krueppel C2H2-type zinc-finger protein family.</text>
</comment>
<dbReference type="Pfam" id="PF01352">
    <property type="entry name" value="KRAB"/>
    <property type="match status" value="1"/>
</dbReference>
<keyword evidence="8" id="KW-0238">DNA-binding</keyword>
<accession>A0A2I3G3C1</accession>
<feature type="domain" description="C2H2-type" evidence="12">
    <location>
        <begin position="367"/>
        <end position="394"/>
    </location>
</feature>
<dbReference type="GO" id="GO:0003700">
    <property type="term" value="F:DNA-binding transcription factor activity"/>
    <property type="evidence" value="ECO:0007669"/>
    <property type="project" value="TreeGrafter"/>
</dbReference>
<dbReference type="InterPro" id="IPR036236">
    <property type="entry name" value="Znf_C2H2_sf"/>
</dbReference>
<feature type="domain" description="C2H2-type" evidence="12">
    <location>
        <begin position="395"/>
        <end position="422"/>
    </location>
</feature>
<keyword evidence="10" id="KW-0539">Nucleus</keyword>
<evidence type="ECO:0000256" key="4">
    <source>
        <dbReference type="ARBA" id="ARBA00022737"/>
    </source>
</evidence>
<dbReference type="CDD" id="cd07765">
    <property type="entry name" value="KRAB_A-box"/>
    <property type="match status" value="1"/>
</dbReference>
<evidence type="ECO:0000259" key="12">
    <source>
        <dbReference type="PROSITE" id="PS50157"/>
    </source>
</evidence>
<evidence type="ECO:0000256" key="8">
    <source>
        <dbReference type="ARBA" id="ARBA00023125"/>
    </source>
</evidence>